<evidence type="ECO:0000256" key="1">
    <source>
        <dbReference type="SAM" id="MobiDB-lite"/>
    </source>
</evidence>
<reference evidence="2" key="1">
    <citation type="journal article" date="2013" name="Genetics">
        <title>The draft genome and transcriptome of Panagrellus redivivus are shaped by the harsh demands of a free-living lifestyle.</title>
        <authorList>
            <person name="Srinivasan J."/>
            <person name="Dillman A.R."/>
            <person name="Macchietto M.G."/>
            <person name="Heikkinen L."/>
            <person name="Lakso M."/>
            <person name="Fracchia K.M."/>
            <person name="Antoshechkin I."/>
            <person name="Mortazavi A."/>
            <person name="Wong G."/>
            <person name="Sternberg P.W."/>
        </authorList>
    </citation>
    <scope>NUCLEOTIDE SEQUENCE [LARGE SCALE GENOMIC DNA]</scope>
    <source>
        <strain evidence="2">MT8872</strain>
    </source>
</reference>
<proteinExistence type="predicted"/>
<dbReference type="Proteomes" id="UP000492821">
    <property type="component" value="Unassembled WGS sequence"/>
</dbReference>
<dbReference type="WBParaSite" id="Pan_g19735.t1">
    <property type="protein sequence ID" value="Pan_g19735.t1"/>
    <property type="gene ID" value="Pan_g19735"/>
</dbReference>
<accession>A0A7E4VE08</accession>
<dbReference type="AlphaFoldDB" id="A0A7E4VE08"/>
<reference evidence="3" key="2">
    <citation type="submission" date="2020-10" db="UniProtKB">
        <authorList>
            <consortium name="WormBaseParasite"/>
        </authorList>
    </citation>
    <scope>IDENTIFICATION</scope>
</reference>
<protein>
    <submittedName>
        <fullName evidence="3">Ferredoxin</fullName>
    </submittedName>
</protein>
<name>A0A7E4VE08_PANRE</name>
<keyword evidence="2" id="KW-1185">Reference proteome</keyword>
<organism evidence="2 3">
    <name type="scientific">Panagrellus redivivus</name>
    <name type="common">Microworm</name>
    <dbReference type="NCBI Taxonomy" id="6233"/>
    <lineage>
        <taxon>Eukaryota</taxon>
        <taxon>Metazoa</taxon>
        <taxon>Ecdysozoa</taxon>
        <taxon>Nematoda</taxon>
        <taxon>Chromadorea</taxon>
        <taxon>Rhabditida</taxon>
        <taxon>Tylenchina</taxon>
        <taxon>Panagrolaimomorpha</taxon>
        <taxon>Panagrolaimoidea</taxon>
        <taxon>Panagrolaimidae</taxon>
        <taxon>Panagrellus</taxon>
    </lineage>
</organism>
<feature type="region of interest" description="Disordered" evidence="1">
    <location>
        <begin position="1"/>
        <end position="33"/>
    </location>
</feature>
<feature type="compositionally biased region" description="Polar residues" evidence="1">
    <location>
        <begin position="1"/>
        <end position="12"/>
    </location>
</feature>
<evidence type="ECO:0000313" key="3">
    <source>
        <dbReference type="WBParaSite" id="Pan_g19735.t1"/>
    </source>
</evidence>
<evidence type="ECO:0000313" key="2">
    <source>
        <dbReference type="Proteomes" id="UP000492821"/>
    </source>
</evidence>
<sequence>MTNASTMTSDSGHASVRASGHSNRHCLSRSEGGHPQMKAIIAIRVDDEEIQIQRCGTLLNIAREDLIDRVEFNTVAQAVGGKPLMT</sequence>